<dbReference type="PANTHER" id="PTHR43124:SF3">
    <property type="entry name" value="CHLORAMPHENICOL EFFLUX PUMP RV0191"/>
    <property type="match status" value="1"/>
</dbReference>
<gene>
    <name evidence="8" type="ORF">QN215_09840</name>
</gene>
<keyword evidence="3 6" id="KW-0812">Transmembrane</keyword>
<name>A0AB39U6E5_9BIFI</name>
<evidence type="ECO:0000256" key="4">
    <source>
        <dbReference type="ARBA" id="ARBA00022989"/>
    </source>
</evidence>
<evidence type="ECO:0000256" key="6">
    <source>
        <dbReference type="SAM" id="Phobius"/>
    </source>
</evidence>
<feature type="transmembrane region" description="Helical" evidence="6">
    <location>
        <begin position="139"/>
        <end position="158"/>
    </location>
</feature>
<reference evidence="8" key="1">
    <citation type="submission" date="2023-07" db="EMBL/GenBank/DDBJ databases">
        <title>Bifidobacterium aquikefiriaerophilum sp. nov. and Bifidobacterium eccum sp. nov., isolated from water kefir.</title>
        <authorList>
            <person name="Breselge S."/>
            <person name="Bellassi P."/>
            <person name="Barcenilla C."/>
            <person name="Alvarez-Ordonez A."/>
            <person name="Morelli L."/>
            <person name="Cotter P.D."/>
        </authorList>
    </citation>
    <scope>NUCLEOTIDE SEQUENCE</scope>
    <source>
        <strain evidence="8">WK041_4_12</strain>
    </source>
</reference>
<feature type="transmembrane region" description="Helical" evidence="6">
    <location>
        <begin position="79"/>
        <end position="99"/>
    </location>
</feature>
<keyword evidence="4 6" id="KW-1133">Transmembrane helix</keyword>
<dbReference type="PANTHER" id="PTHR43124">
    <property type="entry name" value="PURINE EFFLUX PUMP PBUE"/>
    <property type="match status" value="1"/>
</dbReference>
<dbReference type="InterPro" id="IPR036259">
    <property type="entry name" value="MFS_trans_sf"/>
</dbReference>
<dbReference type="InterPro" id="IPR011701">
    <property type="entry name" value="MFS"/>
</dbReference>
<organism evidence="8">
    <name type="scientific">Bifidobacterium aquikefiricola</name>
    <dbReference type="NCBI Taxonomy" id="3059038"/>
    <lineage>
        <taxon>Bacteria</taxon>
        <taxon>Bacillati</taxon>
        <taxon>Actinomycetota</taxon>
        <taxon>Actinomycetes</taxon>
        <taxon>Bifidobacteriales</taxon>
        <taxon>Bifidobacteriaceae</taxon>
        <taxon>Bifidobacterium</taxon>
    </lineage>
</organism>
<feature type="transmembrane region" description="Helical" evidence="6">
    <location>
        <begin position="242"/>
        <end position="263"/>
    </location>
</feature>
<proteinExistence type="predicted"/>
<evidence type="ECO:0000313" key="8">
    <source>
        <dbReference type="EMBL" id="XDS44538.1"/>
    </source>
</evidence>
<dbReference type="InterPro" id="IPR050189">
    <property type="entry name" value="MFS_Efflux_Transporters"/>
</dbReference>
<dbReference type="GO" id="GO:0022857">
    <property type="term" value="F:transmembrane transporter activity"/>
    <property type="evidence" value="ECO:0007669"/>
    <property type="project" value="InterPro"/>
</dbReference>
<dbReference type="RefSeq" id="WP_369344114.1">
    <property type="nucleotide sequence ID" value="NZ_CP129674.1"/>
</dbReference>
<feature type="transmembrane region" description="Helical" evidence="6">
    <location>
        <begin position="275"/>
        <end position="293"/>
    </location>
</feature>
<feature type="domain" description="Major facilitator superfamily (MFS) profile" evidence="7">
    <location>
        <begin position="9"/>
        <end position="391"/>
    </location>
</feature>
<sequence length="411" mass="43886">MTIKPQSLITKSAVLSISLILTSSVAISSALPQLRASLGISTTQSEMLSTVPNIAMAVFVLLSSWIAEHFGVKRTIMVGILLLGFGGIVPVFVNSYPIILMSRLIMGVGLGLYNALAVSIINALYTGHTRANLLGLRGSAENVGQSIFMALAGLLLTLGWHWSFAIYFAAFPVAVFFWFIVPDIDLKANDEGEEQPKAGYASIIKETNPFVYALALFAVLLVLNSIAIQVRFPSIMDSIEGIGFNSGLVLSLMPLVGIVAGIVFGKLYQWTGKGALYLGLISYIVANLCIGLSNGNLVLVILGMLISGIPCAWCFPYIFNGMGDITSKKTIAFATSMIFIGTNTGSFIAPLTMRLIQAILGTDALVAPFPVFAAIFGIILIGIIVHDARSKVSHKESSRESSTQEPQKIAD</sequence>
<feature type="transmembrane region" description="Helical" evidence="6">
    <location>
        <begin position="105"/>
        <end position="127"/>
    </location>
</feature>
<protein>
    <submittedName>
        <fullName evidence="8">MFS transporter</fullName>
    </submittedName>
</protein>
<evidence type="ECO:0000259" key="7">
    <source>
        <dbReference type="PROSITE" id="PS50850"/>
    </source>
</evidence>
<dbReference type="Pfam" id="PF07690">
    <property type="entry name" value="MFS_1"/>
    <property type="match status" value="1"/>
</dbReference>
<evidence type="ECO:0000256" key="1">
    <source>
        <dbReference type="ARBA" id="ARBA00004651"/>
    </source>
</evidence>
<feature type="transmembrane region" description="Helical" evidence="6">
    <location>
        <begin position="51"/>
        <end position="67"/>
    </location>
</feature>
<feature type="transmembrane region" description="Helical" evidence="6">
    <location>
        <begin position="210"/>
        <end position="230"/>
    </location>
</feature>
<dbReference type="InterPro" id="IPR020846">
    <property type="entry name" value="MFS_dom"/>
</dbReference>
<feature type="transmembrane region" description="Helical" evidence="6">
    <location>
        <begin position="12"/>
        <end position="31"/>
    </location>
</feature>
<dbReference type="KEGG" id="baqk:QN215_09840"/>
<keyword evidence="5 6" id="KW-0472">Membrane</keyword>
<dbReference type="EMBL" id="CP129674">
    <property type="protein sequence ID" value="XDS44538.1"/>
    <property type="molecule type" value="Genomic_DNA"/>
</dbReference>
<dbReference type="AlphaFoldDB" id="A0AB39U6E5"/>
<evidence type="ECO:0000256" key="3">
    <source>
        <dbReference type="ARBA" id="ARBA00022692"/>
    </source>
</evidence>
<dbReference type="GO" id="GO:0005886">
    <property type="term" value="C:plasma membrane"/>
    <property type="evidence" value="ECO:0007669"/>
    <property type="project" value="UniProtKB-SubCell"/>
</dbReference>
<dbReference type="SUPFAM" id="SSF103473">
    <property type="entry name" value="MFS general substrate transporter"/>
    <property type="match status" value="1"/>
</dbReference>
<comment type="subcellular location">
    <subcellularLocation>
        <location evidence="1">Cell membrane</location>
        <topology evidence="1">Multi-pass membrane protein</topology>
    </subcellularLocation>
</comment>
<evidence type="ECO:0000256" key="2">
    <source>
        <dbReference type="ARBA" id="ARBA00022475"/>
    </source>
</evidence>
<feature type="transmembrane region" description="Helical" evidence="6">
    <location>
        <begin position="365"/>
        <end position="385"/>
    </location>
</feature>
<feature type="transmembrane region" description="Helical" evidence="6">
    <location>
        <begin position="164"/>
        <end position="181"/>
    </location>
</feature>
<dbReference type="PROSITE" id="PS50850">
    <property type="entry name" value="MFS"/>
    <property type="match status" value="1"/>
</dbReference>
<dbReference type="Gene3D" id="1.20.1250.20">
    <property type="entry name" value="MFS general substrate transporter like domains"/>
    <property type="match status" value="2"/>
</dbReference>
<accession>A0AB39U6E5</accession>
<feature type="transmembrane region" description="Helical" evidence="6">
    <location>
        <begin position="331"/>
        <end position="353"/>
    </location>
</feature>
<evidence type="ECO:0000256" key="5">
    <source>
        <dbReference type="ARBA" id="ARBA00023136"/>
    </source>
</evidence>
<feature type="transmembrane region" description="Helical" evidence="6">
    <location>
        <begin position="299"/>
        <end position="319"/>
    </location>
</feature>
<keyword evidence="2" id="KW-1003">Cell membrane</keyword>